<dbReference type="InterPro" id="IPR011598">
    <property type="entry name" value="bHLH_dom"/>
</dbReference>
<dbReference type="PROSITE" id="PS50888">
    <property type="entry name" value="BHLH"/>
    <property type="match status" value="1"/>
</dbReference>
<reference evidence="7" key="1">
    <citation type="submission" date="2021-08" db="EMBL/GenBank/DDBJ databases">
        <title>WGS assembly of Ceratopteris richardii.</title>
        <authorList>
            <person name="Marchant D.B."/>
            <person name="Chen G."/>
            <person name="Jenkins J."/>
            <person name="Shu S."/>
            <person name="Leebens-Mack J."/>
            <person name="Grimwood J."/>
            <person name="Schmutz J."/>
            <person name="Soltis P."/>
            <person name="Soltis D."/>
            <person name="Chen Z.-H."/>
        </authorList>
    </citation>
    <scope>NUCLEOTIDE SEQUENCE</scope>
    <source>
        <strain evidence="7">Whitten #5841</strain>
        <tissue evidence="7">Leaf</tissue>
    </source>
</reference>
<dbReference type="PANTHER" id="PTHR16223:SF51">
    <property type="entry name" value="TRANSCRIPTION FACTOR BHLH117-RELATED"/>
    <property type="match status" value="1"/>
</dbReference>
<dbReference type="OrthoDB" id="2019494at2759"/>
<dbReference type="PANTHER" id="PTHR16223">
    <property type="entry name" value="TRANSCRIPTION FACTOR BHLH83-RELATED"/>
    <property type="match status" value="1"/>
</dbReference>
<organism evidence="7 8">
    <name type="scientific">Ceratopteris richardii</name>
    <name type="common">Triangle waterfern</name>
    <dbReference type="NCBI Taxonomy" id="49495"/>
    <lineage>
        <taxon>Eukaryota</taxon>
        <taxon>Viridiplantae</taxon>
        <taxon>Streptophyta</taxon>
        <taxon>Embryophyta</taxon>
        <taxon>Tracheophyta</taxon>
        <taxon>Polypodiopsida</taxon>
        <taxon>Polypodiidae</taxon>
        <taxon>Polypodiales</taxon>
        <taxon>Pteridineae</taxon>
        <taxon>Pteridaceae</taxon>
        <taxon>Parkerioideae</taxon>
        <taxon>Ceratopteris</taxon>
    </lineage>
</organism>
<evidence type="ECO:0000259" key="6">
    <source>
        <dbReference type="PROSITE" id="PS50888"/>
    </source>
</evidence>
<evidence type="ECO:0000313" key="7">
    <source>
        <dbReference type="EMBL" id="KAH7387731.1"/>
    </source>
</evidence>
<evidence type="ECO:0000256" key="2">
    <source>
        <dbReference type="ARBA" id="ARBA00023015"/>
    </source>
</evidence>
<evidence type="ECO:0000313" key="8">
    <source>
        <dbReference type="Proteomes" id="UP000825935"/>
    </source>
</evidence>
<dbReference type="GO" id="GO:0000981">
    <property type="term" value="F:DNA-binding transcription factor activity, RNA polymerase II-specific"/>
    <property type="evidence" value="ECO:0007669"/>
    <property type="project" value="TreeGrafter"/>
</dbReference>
<feature type="domain" description="BHLH" evidence="6">
    <location>
        <begin position="429"/>
        <end position="479"/>
    </location>
</feature>
<feature type="compositionally biased region" description="Polar residues" evidence="5">
    <location>
        <begin position="8"/>
        <end position="19"/>
    </location>
</feature>
<dbReference type="EMBL" id="CM035421">
    <property type="protein sequence ID" value="KAH7387731.1"/>
    <property type="molecule type" value="Genomic_DNA"/>
</dbReference>
<keyword evidence="4" id="KW-0539">Nucleus</keyword>
<feature type="region of interest" description="Disordered" evidence="5">
    <location>
        <begin position="283"/>
        <end position="303"/>
    </location>
</feature>
<protein>
    <recommendedName>
        <fullName evidence="6">BHLH domain-containing protein</fullName>
    </recommendedName>
</protein>
<dbReference type="EMBL" id="CM035421">
    <property type="protein sequence ID" value="KAH7387732.1"/>
    <property type="molecule type" value="Genomic_DNA"/>
</dbReference>
<evidence type="ECO:0000256" key="3">
    <source>
        <dbReference type="ARBA" id="ARBA00023163"/>
    </source>
</evidence>
<dbReference type="GO" id="GO:0046983">
    <property type="term" value="F:protein dimerization activity"/>
    <property type="evidence" value="ECO:0007669"/>
    <property type="project" value="InterPro"/>
</dbReference>
<dbReference type="Proteomes" id="UP000825935">
    <property type="component" value="Chromosome 16"/>
</dbReference>
<gene>
    <name evidence="7" type="ORF">KP509_16G038400</name>
</gene>
<dbReference type="GO" id="GO:0005634">
    <property type="term" value="C:nucleus"/>
    <property type="evidence" value="ECO:0007669"/>
    <property type="project" value="UniProtKB-SubCell"/>
</dbReference>
<evidence type="ECO:0000256" key="1">
    <source>
        <dbReference type="ARBA" id="ARBA00004123"/>
    </source>
</evidence>
<proteinExistence type="predicted"/>
<dbReference type="Pfam" id="PF00010">
    <property type="entry name" value="HLH"/>
    <property type="match status" value="1"/>
</dbReference>
<keyword evidence="2" id="KW-0805">Transcription regulation</keyword>
<accession>A0A8T2SY47</accession>
<dbReference type="SMART" id="SM00353">
    <property type="entry name" value="HLH"/>
    <property type="match status" value="1"/>
</dbReference>
<comment type="subcellular location">
    <subcellularLocation>
        <location evidence="1">Nucleus</location>
    </subcellularLocation>
</comment>
<feature type="region of interest" description="Disordered" evidence="5">
    <location>
        <begin position="1"/>
        <end position="31"/>
    </location>
</feature>
<dbReference type="InterPro" id="IPR045843">
    <property type="entry name" value="IND-like"/>
</dbReference>
<dbReference type="InterPro" id="IPR036638">
    <property type="entry name" value="HLH_DNA-bd_sf"/>
</dbReference>
<feature type="region of interest" description="Disordered" evidence="5">
    <location>
        <begin position="485"/>
        <end position="507"/>
    </location>
</feature>
<dbReference type="GO" id="GO:0000978">
    <property type="term" value="F:RNA polymerase II cis-regulatory region sequence-specific DNA binding"/>
    <property type="evidence" value="ECO:0007669"/>
    <property type="project" value="TreeGrafter"/>
</dbReference>
<keyword evidence="3" id="KW-0804">Transcription</keyword>
<keyword evidence="8" id="KW-1185">Reference proteome</keyword>
<evidence type="ECO:0000256" key="4">
    <source>
        <dbReference type="ARBA" id="ARBA00023242"/>
    </source>
</evidence>
<comment type="caution">
    <text evidence="7">The sequence shown here is derived from an EMBL/GenBank/DDBJ whole genome shotgun (WGS) entry which is preliminary data.</text>
</comment>
<dbReference type="EMBL" id="CM035421">
    <property type="protein sequence ID" value="KAH7387730.1"/>
    <property type="molecule type" value="Genomic_DNA"/>
</dbReference>
<name>A0A8T2SY47_CERRI</name>
<dbReference type="SUPFAM" id="SSF47459">
    <property type="entry name" value="HLH, helix-loop-helix DNA-binding domain"/>
    <property type="match status" value="1"/>
</dbReference>
<dbReference type="Gene3D" id="4.10.280.10">
    <property type="entry name" value="Helix-loop-helix DNA-binding domain"/>
    <property type="match status" value="1"/>
</dbReference>
<sequence length="507" mass="56025">MVHPRWAPSTSSRSAQIENPGSFEENPAGSAAMTLNPLKGSAEAILTHAAALARNHSAPSATFSALLKSDYYPTSDSADIEFFTHGEFVDFSGYDGRPLLKQNIKDDCIKDEQPPMQLYSTQSNLQLNRNTGRMPPSPQDHVSQQALSCIPEHGGEDSISTQTYQRNPPISSSHKPLTNSDSQLKGNLIRHSSLPAECLLAKDDTSERPSFCQQTSSHNQVKSQHVSSHIQALSPRTQQLGSHMQTTSPRTQQLVSQMQMPSSRTHDSTVGKVFLLTSKDSPRGVPTRPCYREQLGPGRKEEYGSTEAGLFRHSSFPTGLLSQLTLDELSNGVDKGASSSNRSLVHSVWDEAVIDPAMQKIPMFAHRKRVREGDAKFQKEFQAADVMIGTLDPISISHSNQYTISGSPNGDTMVMNDSVLCKSRAKRGCATHPRSIAERNRRTKISERIKKLQDLVPNLDKQAHIADMLDDVVEYVKHLQQKVEELSKHNKECNGSCQEKRENSSDT</sequence>
<dbReference type="AlphaFoldDB" id="A0A8T2SY47"/>
<evidence type="ECO:0000256" key="5">
    <source>
        <dbReference type="SAM" id="MobiDB-lite"/>
    </source>
</evidence>